<dbReference type="RefSeq" id="WP_106747316.1">
    <property type="nucleotide sequence ID" value="NZ_CP027668.1"/>
</dbReference>
<dbReference type="NCBIfam" id="NF009828">
    <property type="entry name" value="PRK13303.1-3"/>
    <property type="match status" value="1"/>
</dbReference>
<dbReference type="Pfam" id="PF03447">
    <property type="entry name" value="NAD_binding_3"/>
    <property type="match status" value="1"/>
</dbReference>
<dbReference type="SUPFAM" id="SSF55347">
    <property type="entry name" value="Glyceraldehyde-3-phosphate dehydrogenase-like, C-terminal domain"/>
    <property type="match status" value="1"/>
</dbReference>
<dbReference type="PANTHER" id="PTHR31873">
    <property type="entry name" value="L-ASPARTATE DEHYDROGENASE-RELATED"/>
    <property type="match status" value="1"/>
</dbReference>
<feature type="domain" description="Aspartate dehydrogenase" evidence="7">
    <location>
        <begin position="168"/>
        <end position="255"/>
    </location>
</feature>
<evidence type="ECO:0000259" key="8">
    <source>
        <dbReference type="Pfam" id="PF03447"/>
    </source>
</evidence>
<dbReference type="PROSITE" id="PS51257">
    <property type="entry name" value="PROKAR_LIPOPROTEIN"/>
    <property type="match status" value="1"/>
</dbReference>
<dbReference type="UniPathway" id="UPA00253">
    <property type="reaction ID" value="UER00456"/>
</dbReference>
<keyword evidence="3 6" id="KW-0521">NADP</keyword>
<accession>A0A2S0N792</accession>
<keyword evidence="2 6" id="KW-0662">Pyridine nucleotide biosynthesis</keyword>
<feature type="binding site" evidence="6">
    <location>
        <position position="123"/>
    </location>
    <ligand>
        <name>NAD(+)</name>
        <dbReference type="ChEBI" id="CHEBI:57540"/>
    </ligand>
</feature>
<evidence type="ECO:0000256" key="3">
    <source>
        <dbReference type="ARBA" id="ARBA00022857"/>
    </source>
</evidence>
<dbReference type="PANTHER" id="PTHR31873:SF6">
    <property type="entry name" value="ASPARTATE DEHYDROGENASE DOMAIN-CONTAINING PROTEIN"/>
    <property type="match status" value="1"/>
</dbReference>
<gene>
    <name evidence="6" type="primary">nadX</name>
    <name evidence="9" type="ORF">C6569_02285</name>
</gene>
<dbReference type="AlphaFoldDB" id="A0A2S0N792"/>
<evidence type="ECO:0000256" key="1">
    <source>
        <dbReference type="ARBA" id="ARBA00008331"/>
    </source>
</evidence>
<dbReference type="PIRSF" id="PIRSF005227">
    <property type="entry name" value="Asp_dh_NAD_syn"/>
    <property type="match status" value="1"/>
</dbReference>
<evidence type="ECO:0000256" key="2">
    <source>
        <dbReference type="ARBA" id="ARBA00022642"/>
    </source>
</evidence>
<dbReference type="GO" id="GO:0050661">
    <property type="term" value="F:NADP binding"/>
    <property type="evidence" value="ECO:0007669"/>
    <property type="project" value="UniProtKB-UniRule"/>
</dbReference>
<dbReference type="GO" id="GO:0051287">
    <property type="term" value="F:NAD binding"/>
    <property type="evidence" value="ECO:0007669"/>
    <property type="project" value="UniProtKB-UniRule"/>
</dbReference>
<comment type="catalytic activity">
    <reaction evidence="6">
        <text>L-aspartate + NAD(+) + H2O = oxaloacetate + NH4(+) + NADH + H(+)</text>
        <dbReference type="Rhea" id="RHEA:11788"/>
        <dbReference type="ChEBI" id="CHEBI:15377"/>
        <dbReference type="ChEBI" id="CHEBI:15378"/>
        <dbReference type="ChEBI" id="CHEBI:16452"/>
        <dbReference type="ChEBI" id="CHEBI:28938"/>
        <dbReference type="ChEBI" id="CHEBI:29991"/>
        <dbReference type="ChEBI" id="CHEBI:57540"/>
        <dbReference type="ChEBI" id="CHEBI:57945"/>
        <dbReference type="EC" id="1.4.1.21"/>
    </reaction>
</comment>
<reference evidence="9 10" key="1">
    <citation type="submission" date="2018-03" db="EMBL/GenBank/DDBJ databases">
        <title>Genome sequencing of Phreatobacter sp.</title>
        <authorList>
            <person name="Kim S.-J."/>
            <person name="Heo J."/>
            <person name="Kwon S.-W."/>
        </authorList>
    </citation>
    <scope>NUCLEOTIDE SEQUENCE [LARGE SCALE GENOMIC DNA]</scope>
    <source>
        <strain evidence="9 10">S-12</strain>
    </source>
</reference>
<comment type="pathway">
    <text evidence="6">Cofactor biosynthesis; NAD(+) biosynthesis; iminoaspartate from L-aspartate (dehydrogenase route): step 1/1.</text>
</comment>
<dbReference type="EMBL" id="CP027668">
    <property type="protein sequence ID" value="AVO43986.1"/>
    <property type="molecule type" value="Genomic_DNA"/>
</dbReference>
<dbReference type="InterPro" id="IPR005106">
    <property type="entry name" value="Asp/hSer_DH_NAD-bd"/>
</dbReference>
<feature type="active site" evidence="6">
    <location>
        <position position="221"/>
    </location>
</feature>
<organism evidence="9 10">
    <name type="scientific">Phreatobacter cathodiphilus</name>
    <dbReference type="NCBI Taxonomy" id="1868589"/>
    <lineage>
        <taxon>Bacteria</taxon>
        <taxon>Pseudomonadati</taxon>
        <taxon>Pseudomonadota</taxon>
        <taxon>Alphaproteobacteria</taxon>
        <taxon>Hyphomicrobiales</taxon>
        <taxon>Phreatobacteraceae</taxon>
        <taxon>Phreatobacter</taxon>
    </lineage>
</organism>
<dbReference type="InterPro" id="IPR036291">
    <property type="entry name" value="NAD(P)-bd_dom_sf"/>
</dbReference>
<feature type="domain" description="Aspartate/homoserine dehydrogenase NAD-binding" evidence="8">
    <location>
        <begin position="10"/>
        <end position="120"/>
    </location>
</feature>
<dbReference type="InterPro" id="IPR002811">
    <property type="entry name" value="Asp_DH"/>
</dbReference>
<dbReference type="GO" id="GO:0033735">
    <property type="term" value="F:aspartate dehydrogenase [NAD(P)+] activity"/>
    <property type="evidence" value="ECO:0007669"/>
    <property type="project" value="UniProtKB-EC"/>
</dbReference>
<dbReference type="GO" id="GO:0016639">
    <property type="term" value="F:oxidoreductase activity, acting on the CH-NH2 group of donors, NAD or NADP as acceptor"/>
    <property type="evidence" value="ECO:0007669"/>
    <property type="project" value="UniProtKB-UniRule"/>
</dbReference>
<dbReference type="InterPro" id="IPR020626">
    <property type="entry name" value="Asp_DH_prok"/>
</dbReference>
<dbReference type="Gene3D" id="3.40.50.720">
    <property type="entry name" value="NAD(P)-binding Rossmann-like Domain"/>
    <property type="match status" value="1"/>
</dbReference>
<dbReference type="Pfam" id="PF01958">
    <property type="entry name" value="Asp_DH_C"/>
    <property type="match status" value="1"/>
</dbReference>
<sequence length="269" mass="27490">MTTTRIAIAGLGAIGRTLAAKIAGGTIPGTSLACVAARDEAKAKAWLAEQGIAAPVVPLADFPAHADLAVECAPAAVIEEICTPMLTAGKKVMVLSCGALLPRPHLMELAKTHGGQIIVPTGALLGLDAVTAAAEGTIHSVRMITRKPPKGLVGAPYLVEKGLDMDAVTEPTLIFSGTAREAAKGFPANVNVAVALSLAGIGPDRTTIDIWADPTVTRNCHAIEVDSDSAKLSLAIENIPSDNPKTGRITALSVIAALRKLNAPVRVGT</sequence>
<evidence type="ECO:0000256" key="6">
    <source>
        <dbReference type="HAMAP-Rule" id="MF_01265"/>
    </source>
</evidence>
<dbReference type="EC" id="1.4.1.21" evidence="6"/>
<protein>
    <recommendedName>
        <fullName evidence="6">L-aspartate dehydrogenase</fullName>
        <ecNumber evidence="6">1.4.1.21</ecNumber>
    </recommendedName>
</protein>
<comment type="catalytic activity">
    <reaction evidence="6">
        <text>L-aspartate + NADP(+) + H2O = oxaloacetate + NH4(+) + NADPH + H(+)</text>
        <dbReference type="Rhea" id="RHEA:11784"/>
        <dbReference type="ChEBI" id="CHEBI:15377"/>
        <dbReference type="ChEBI" id="CHEBI:15378"/>
        <dbReference type="ChEBI" id="CHEBI:16452"/>
        <dbReference type="ChEBI" id="CHEBI:28938"/>
        <dbReference type="ChEBI" id="CHEBI:29991"/>
        <dbReference type="ChEBI" id="CHEBI:57783"/>
        <dbReference type="ChEBI" id="CHEBI:58349"/>
        <dbReference type="EC" id="1.4.1.21"/>
    </reaction>
</comment>
<evidence type="ECO:0000256" key="5">
    <source>
        <dbReference type="ARBA" id="ARBA00023027"/>
    </source>
</evidence>
<dbReference type="KEGG" id="phr:C6569_02285"/>
<evidence type="ECO:0000259" key="7">
    <source>
        <dbReference type="Pfam" id="PF01958"/>
    </source>
</evidence>
<dbReference type="OrthoDB" id="8456681at2"/>
<feature type="binding site" evidence="6">
    <location>
        <position position="191"/>
    </location>
    <ligand>
        <name>NAD(+)</name>
        <dbReference type="ChEBI" id="CHEBI:57540"/>
    </ligand>
</feature>
<evidence type="ECO:0000313" key="9">
    <source>
        <dbReference type="EMBL" id="AVO43986.1"/>
    </source>
</evidence>
<comment type="function">
    <text evidence="6">Specifically catalyzes the NAD or NADP-dependent dehydrogenation of L-aspartate to iminoaspartate.</text>
</comment>
<dbReference type="Proteomes" id="UP000237889">
    <property type="component" value="Chromosome"/>
</dbReference>
<dbReference type="NCBIfam" id="NF009825">
    <property type="entry name" value="PRK13302.1"/>
    <property type="match status" value="1"/>
</dbReference>
<dbReference type="Gene3D" id="3.30.360.10">
    <property type="entry name" value="Dihydrodipicolinate Reductase, domain 2"/>
    <property type="match status" value="1"/>
</dbReference>
<evidence type="ECO:0000256" key="4">
    <source>
        <dbReference type="ARBA" id="ARBA00023002"/>
    </source>
</evidence>
<comment type="similarity">
    <text evidence="1 6">Belongs to the L-aspartate dehydrogenase family.</text>
</comment>
<proteinExistence type="inferred from homology"/>
<keyword evidence="4 6" id="KW-0560">Oxidoreductase</keyword>
<comment type="miscellaneous">
    <text evidence="6">The iminoaspartate product is unstable in aqueous solution and can decompose to oxaloacetate and ammonia.</text>
</comment>
<keyword evidence="5 6" id="KW-0520">NAD</keyword>
<dbReference type="InterPro" id="IPR011182">
    <property type="entry name" value="L-Asp_DH"/>
</dbReference>
<evidence type="ECO:0000313" key="10">
    <source>
        <dbReference type="Proteomes" id="UP000237889"/>
    </source>
</evidence>
<keyword evidence="10" id="KW-1185">Reference proteome</keyword>
<dbReference type="SUPFAM" id="SSF51735">
    <property type="entry name" value="NAD(P)-binding Rossmann-fold domains"/>
    <property type="match status" value="1"/>
</dbReference>
<dbReference type="GO" id="GO:0009435">
    <property type="term" value="P:NAD+ biosynthetic process"/>
    <property type="evidence" value="ECO:0007669"/>
    <property type="project" value="UniProtKB-UniRule"/>
</dbReference>
<name>A0A2S0N792_9HYPH</name>
<dbReference type="HAMAP" id="MF_01265">
    <property type="entry name" value="NadX"/>
    <property type="match status" value="1"/>
</dbReference>